<protein>
    <recommendedName>
        <fullName evidence="3">Ankyrin repeat protein</fullName>
    </recommendedName>
</protein>
<proteinExistence type="predicted"/>
<dbReference type="AlphaFoldDB" id="A0A2P6N8U6"/>
<comment type="caution">
    <text evidence="1">The sequence shown here is derived from an EMBL/GenBank/DDBJ whole genome shotgun (WGS) entry which is preliminary data.</text>
</comment>
<dbReference type="Proteomes" id="UP000241769">
    <property type="component" value="Unassembled WGS sequence"/>
</dbReference>
<gene>
    <name evidence="1" type="ORF">PROFUN_11931</name>
</gene>
<dbReference type="EMBL" id="MDYQ01000152">
    <property type="protein sequence ID" value="PRP80362.1"/>
    <property type="molecule type" value="Genomic_DNA"/>
</dbReference>
<organism evidence="1 2">
    <name type="scientific">Planoprotostelium fungivorum</name>
    <dbReference type="NCBI Taxonomy" id="1890364"/>
    <lineage>
        <taxon>Eukaryota</taxon>
        <taxon>Amoebozoa</taxon>
        <taxon>Evosea</taxon>
        <taxon>Variosea</taxon>
        <taxon>Cavosteliida</taxon>
        <taxon>Cavosteliaceae</taxon>
        <taxon>Planoprotostelium</taxon>
    </lineage>
</organism>
<evidence type="ECO:0008006" key="3">
    <source>
        <dbReference type="Google" id="ProtNLM"/>
    </source>
</evidence>
<name>A0A2P6N8U6_9EUKA</name>
<evidence type="ECO:0000313" key="2">
    <source>
        <dbReference type="Proteomes" id="UP000241769"/>
    </source>
</evidence>
<sequence>MMELLDDFWADILPFFTTSDLCVPCFTSKALRDLACRIIDSRVPNVSYWWYRQKVLPVYNVEIVRWWLRAIREPTNGELKDAATRDDLDVVEVLGWSSKHCSPRHRYLLSHSNQRSCWNQKFILKWALVSGSKRIINVCHKRGAHLIPSACQSDHVFQHIYAEGNLERIQWMYDGKQVDGLPSIPRSDIPNHPHVYWPLAKKGHTDVILWLKEKGVINPQQGARMYEAAGMAGRMDMIEWLVRGTRERAEHKQENNQIPCDFTELCSSHFTSSFSTFDWIRKHDAFDSGFLYTSAVCNGSVEGICKNFGSIALQLAIDHKLLTKETKIELRIDNNLPTIKWLYERDILQPDLSK</sequence>
<dbReference type="OrthoDB" id="6575005at2759"/>
<evidence type="ECO:0000313" key="1">
    <source>
        <dbReference type="EMBL" id="PRP80362.1"/>
    </source>
</evidence>
<reference evidence="1 2" key="1">
    <citation type="journal article" date="2018" name="Genome Biol. Evol.">
        <title>Multiple Roots of Fruiting Body Formation in Amoebozoa.</title>
        <authorList>
            <person name="Hillmann F."/>
            <person name="Forbes G."/>
            <person name="Novohradska S."/>
            <person name="Ferling I."/>
            <person name="Riege K."/>
            <person name="Groth M."/>
            <person name="Westermann M."/>
            <person name="Marz M."/>
            <person name="Spaller T."/>
            <person name="Winckler T."/>
            <person name="Schaap P."/>
            <person name="Glockner G."/>
        </authorList>
    </citation>
    <scope>NUCLEOTIDE SEQUENCE [LARGE SCALE GENOMIC DNA]</scope>
    <source>
        <strain evidence="1 2">Jena</strain>
    </source>
</reference>
<dbReference type="InParanoid" id="A0A2P6N8U6"/>
<accession>A0A2P6N8U6</accession>
<keyword evidence="2" id="KW-1185">Reference proteome</keyword>